<feature type="compositionally biased region" description="Polar residues" evidence="2">
    <location>
        <begin position="315"/>
        <end position="325"/>
    </location>
</feature>
<feature type="compositionally biased region" description="Low complexity" evidence="2">
    <location>
        <begin position="158"/>
        <end position="168"/>
    </location>
</feature>
<dbReference type="GO" id="GO:0098826">
    <property type="term" value="C:endoplasmic reticulum tubular network membrane"/>
    <property type="evidence" value="ECO:0007669"/>
    <property type="project" value="UniProtKB-UniRule"/>
</dbReference>
<dbReference type="InterPro" id="IPR040115">
    <property type="entry name" value="Lnp"/>
</dbReference>
<evidence type="ECO:0000256" key="2">
    <source>
        <dbReference type="SAM" id="MobiDB-lite"/>
    </source>
</evidence>
<keyword evidence="5" id="KW-1185">Reference proteome</keyword>
<keyword evidence="1" id="KW-0479">Metal-binding</keyword>
<dbReference type="AlphaFoldDB" id="A0A165DCA4"/>
<evidence type="ECO:0000259" key="3">
    <source>
        <dbReference type="Pfam" id="PF10058"/>
    </source>
</evidence>
<protein>
    <recommendedName>
        <fullName evidence="1">Endoplasmic reticulum junction formation protein lunapark</fullName>
    </recommendedName>
</protein>
<name>A0A165DCA4_9APHY</name>
<keyword evidence="1" id="KW-0472">Membrane</keyword>
<keyword evidence="1" id="KW-0256">Endoplasmic reticulum</keyword>
<feature type="compositionally biased region" description="Low complexity" evidence="2">
    <location>
        <begin position="187"/>
        <end position="196"/>
    </location>
</feature>
<gene>
    <name evidence="4" type="ORF">LAESUDRAFT_728038</name>
</gene>
<organism evidence="4 5">
    <name type="scientific">Laetiporus sulphureus 93-53</name>
    <dbReference type="NCBI Taxonomy" id="1314785"/>
    <lineage>
        <taxon>Eukaryota</taxon>
        <taxon>Fungi</taxon>
        <taxon>Dikarya</taxon>
        <taxon>Basidiomycota</taxon>
        <taxon>Agaricomycotina</taxon>
        <taxon>Agaricomycetes</taxon>
        <taxon>Polyporales</taxon>
        <taxon>Laetiporus</taxon>
    </lineage>
</organism>
<keyword evidence="1" id="KW-0812">Transmembrane</keyword>
<dbReference type="FunCoup" id="A0A165DCA4">
    <property type="interactions" value="68"/>
</dbReference>
<feature type="region of interest" description="Disordered" evidence="2">
    <location>
        <begin position="290"/>
        <end position="351"/>
    </location>
</feature>
<comment type="domain">
    <text evidence="1">The C4-type zinc finger motif is necessary both for its ER three-way tubular junction localization and formation.</text>
</comment>
<keyword evidence="1" id="KW-0863">Zinc-finger</keyword>
<dbReference type="GO" id="GO:0071788">
    <property type="term" value="P:endoplasmic reticulum tubular network maintenance"/>
    <property type="evidence" value="ECO:0007669"/>
    <property type="project" value="UniProtKB-UniRule"/>
</dbReference>
<comment type="subcellular location">
    <subcellularLocation>
        <location evidence="1">Endoplasmic reticulum membrane</location>
        <topology evidence="1">Multi-pass membrane protein</topology>
    </subcellularLocation>
</comment>
<dbReference type="RefSeq" id="XP_040762286.1">
    <property type="nucleotide sequence ID" value="XM_040909345.1"/>
</dbReference>
<comment type="caution">
    <text evidence="1">Lacks conserved residue(s) required for the propagation of feature annotation.</text>
</comment>
<evidence type="ECO:0000313" key="4">
    <source>
        <dbReference type="EMBL" id="KZT04546.1"/>
    </source>
</evidence>
<feature type="compositionally biased region" description="Low complexity" evidence="2">
    <location>
        <begin position="301"/>
        <end position="310"/>
    </location>
</feature>
<dbReference type="GO" id="GO:1903373">
    <property type="term" value="P:positive regulation of endoplasmic reticulum tubular network organization"/>
    <property type="evidence" value="ECO:0007669"/>
    <property type="project" value="UniProtKB-UniRule"/>
</dbReference>
<evidence type="ECO:0000313" key="5">
    <source>
        <dbReference type="Proteomes" id="UP000076871"/>
    </source>
</evidence>
<comment type="similarity">
    <text evidence="1">Belongs to the lunapark family.</text>
</comment>
<feature type="region of interest" description="Disordered" evidence="2">
    <location>
        <begin position="152"/>
        <end position="196"/>
    </location>
</feature>
<dbReference type="PANTHER" id="PTHR22166:SF12">
    <property type="entry name" value="ENDOPLASMIC RETICULUM JUNCTION FORMATION PROTEIN LUNAPARK"/>
    <property type="match status" value="1"/>
</dbReference>
<dbReference type="GO" id="GO:0008270">
    <property type="term" value="F:zinc ion binding"/>
    <property type="evidence" value="ECO:0007669"/>
    <property type="project" value="UniProtKB-KW"/>
</dbReference>
<dbReference type="OrthoDB" id="1725934at2759"/>
<feature type="domain" description="Lunapark zinc ribbon" evidence="3">
    <location>
        <begin position="210"/>
        <end position="266"/>
    </location>
</feature>
<dbReference type="PANTHER" id="PTHR22166">
    <property type="entry name" value="ENDOPLASMIC RETICULUM JUNCTION FORMATION PROTEIN LUNAPARK"/>
    <property type="match status" value="1"/>
</dbReference>
<feature type="transmembrane region" description="Helical" evidence="1">
    <location>
        <begin position="46"/>
        <end position="66"/>
    </location>
</feature>
<dbReference type="Proteomes" id="UP000076871">
    <property type="component" value="Unassembled WGS sequence"/>
</dbReference>
<keyword evidence="1" id="KW-1133">Transmembrane helix</keyword>
<sequence length="351" mass="39401">MVSFFGWFKKSKPEDYEQVLASLALDIQKRQTRLSEIRLRERRSTLYFSLVAVALWASWSGLWYAGLLPNVSGHNRNSSFERTAKGVPVFLGPILILFTRRIVQIWYTRIGDKEEKALVTLRKQQRDKIEEIKNKTNYYSTRNLLERYDDGSSIGGASSPIRPRMPQQRIPPSPQREPQVRKPNPPVSSQLQQHLSPLPQYPLPPLRKQWFDKLADAILGDDDGSVSTAASRYALICQKCFAHNGLVKESQWEDTQYVCPKCGYFNSSPRSIRQARSLSKSPDARVHVALPGQPDQPQPVAPVAAQPAGAKDGLASSTALDSGNSSRKRNLPNIDTATPDEGESIRMDVDS</sequence>
<dbReference type="InParanoid" id="A0A165DCA4"/>
<evidence type="ECO:0000256" key="1">
    <source>
        <dbReference type="RuleBase" id="RU367073"/>
    </source>
</evidence>
<keyword evidence="1" id="KW-0862">Zinc</keyword>
<dbReference type="EMBL" id="KV427636">
    <property type="protein sequence ID" value="KZT04546.1"/>
    <property type="molecule type" value="Genomic_DNA"/>
</dbReference>
<accession>A0A165DCA4</accession>
<comment type="function">
    <text evidence="1">Plays a role in determining ER morphology.</text>
</comment>
<dbReference type="GeneID" id="63826374"/>
<dbReference type="Pfam" id="PF10058">
    <property type="entry name" value="Zn_ribbon_10"/>
    <property type="match status" value="1"/>
</dbReference>
<dbReference type="STRING" id="1314785.A0A165DCA4"/>
<reference evidence="4 5" key="1">
    <citation type="journal article" date="2016" name="Mol. Biol. Evol.">
        <title>Comparative Genomics of Early-Diverging Mushroom-Forming Fungi Provides Insights into the Origins of Lignocellulose Decay Capabilities.</title>
        <authorList>
            <person name="Nagy L.G."/>
            <person name="Riley R."/>
            <person name="Tritt A."/>
            <person name="Adam C."/>
            <person name="Daum C."/>
            <person name="Floudas D."/>
            <person name="Sun H."/>
            <person name="Yadav J.S."/>
            <person name="Pangilinan J."/>
            <person name="Larsson K.H."/>
            <person name="Matsuura K."/>
            <person name="Barry K."/>
            <person name="Labutti K."/>
            <person name="Kuo R."/>
            <person name="Ohm R.A."/>
            <person name="Bhattacharya S.S."/>
            <person name="Shirouzu T."/>
            <person name="Yoshinaga Y."/>
            <person name="Martin F.M."/>
            <person name="Grigoriev I.V."/>
            <person name="Hibbett D.S."/>
        </authorList>
    </citation>
    <scope>NUCLEOTIDE SEQUENCE [LARGE SCALE GENOMIC DNA]</scope>
    <source>
        <strain evidence="4 5">93-53</strain>
    </source>
</reference>
<proteinExistence type="inferred from homology"/>
<dbReference type="InterPro" id="IPR019273">
    <property type="entry name" value="Lunapark_Znf"/>
</dbReference>